<evidence type="ECO:0000313" key="3">
    <source>
        <dbReference type="Proteomes" id="UP001066276"/>
    </source>
</evidence>
<dbReference type="Proteomes" id="UP001066276">
    <property type="component" value="Chromosome 12"/>
</dbReference>
<proteinExistence type="predicted"/>
<keyword evidence="3" id="KW-1185">Reference proteome</keyword>
<evidence type="ECO:0000256" key="1">
    <source>
        <dbReference type="SAM" id="MobiDB-lite"/>
    </source>
</evidence>
<evidence type="ECO:0000313" key="2">
    <source>
        <dbReference type="EMBL" id="KAJ1082827.1"/>
    </source>
</evidence>
<accession>A0AAV7KUD9</accession>
<reference evidence="2" key="1">
    <citation type="journal article" date="2022" name="bioRxiv">
        <title>Sequencing and chromosome-scale assembly of the giantPleurodeles waltlgenome.</title>
        <authorList>
            <person name="Brown T."/>
            <person name="Elewa A."/>
            <person name="Iarovenko S."/>
            <person name="Subramanian E."/>
            <person name="Araus A.J."/>
            <person name="Petzold A."/>
            <person name="Susuki M."/>
            <person name="Suzuki K.-i.T."/>
            <person name="Hayashi T."/>
            <person name="Toyoda A."/>
            <person name="Oliveira C."/>
            <person name="Osipova E."/>
            <person name="Leigh N.D."/>
            <person name="Simon A."/>
            <person name="Yun M.H."/>
        </authorList>
    </citation>
    <scope>NUCLEOTIDE SEQUENCE</scope>
    <source>
        <strain evidence="2">20211129_DDA</strain>
        <tissue evidence="2">Liver</tissue>
    </source>
</reference>
<dbReference type="AlphaFoldDB" id="A0AAV7KUD9"/>
<protein>
    <submittedName>
        <fullName evidence="2">Uncharacterized protein</fullName>
    </submittedName>
</protein>
<comment type="caution">
    <text evidence="2">The sequence shown here is derived from an EMBL/GenBank/DDBJ whole genome shotgun (WGS) entry which is preliminary data.</text>
</comment>
<sequence length="118" mass="12483">MPAPELVALKCAHCSGALSSRATGSREDLPALARWAYPRGWAHPLSAGHEADVGGLRSPPFQGHCQQPPAARHPVVGPHDISRILSLALFWGTDPGTTSPAQNRGLLWTVPVKALLVT</sequence>
<organism evidence="2 3">
    <name type="scientific">Pleurodeles waltl</name>
    <name type="common">Iberian ribbed newt</name>
    <dbReference type="NCBI Taxonomy" id="8319"/>
    <lineage>
        <taxon>Eukaryota</taxon>
        <taxon>Metazoa</taxon>
        <taxon>Chordata</taxon>
        <taxon>Craniata</taxon>
        <taxon>Vertebrata</taxon>
        <taxon>Euteleostomi</taxon>
        <taxon>Amphibia</taxon>
        <taxon>Batrachia</taxon>
        <taxon>Caudata</taxon>
        <taxon>Salamandroidea</taxon>
        <taxon>Salamandridae</taxon>
        <taxon>Pleurodelinae</taxon>
        <taxon>Pleurodeles</taxon>
    </lineage>
</organism>
<dbReference type="EMBL" id="JANPWB010000016">
    <property type="protein sequence ID" value="KAJ1082827.1"/>
    <property type="molecule type" value="Genomic_DNA"/>
</dbReference>
<gene>
    <name evidence="2" type="ORF">NDU88_002992</name>
</gene>
<name>A0AAV7KUD9_PLEWA</name>
<feature type="region of interest" description="Disordered" evidence="1">
    <location>
        <begin position="48"/>
        <end position="73"/>
    </location>
</feature>